<sequence length="354" mass="37078">MPHWRHVDGWVVSAPSGPSSSCWLMVLQWLRIKAKNGFAQAGELSLLAIDVSEPAPTSSTTPASLSRQPTPAPEVTPSVIEAGLSKERHDEDSGAAALAAGAQDDDVEMAGLGAGTGNGGVIPGVESGAVASDKDSGMTDMDWGPAGNMGMVEESDNLPPAPWPRPQLSSMGTWLMLPSGWQEWVRVEAKAKGTGNMVASGSRSRHWPQTLVGVVIDWKHTVADETGKTGVGLTADKCHQMNTFGVDRKSTGKVEVEVLLATSAKGHACRPKVTPRKVLSKVVVEDLESDGGVEVVLGPSKAVKVDNPATFSFPAPNGEKVHVSLHLHECTASVSGAGTYNRNVQSQMQSSPGP</sequence>
<name>A0A9P7FYE9_9AGAR</name>
<evidence type="ECO:0000313" key="3">
    <source>
        <dbReference type="Proteomes" id="UP000775547"/>
    </source>
</evidence>
<protein>
    <submittedName>
        <fullName evidence="2">Uncharacterized protein</fullName>
    </submittedName>
</protein>
<organism evidence="2 3">
    <name type="scientific">Asterophora parasitica</name>
    <dbReference type="NCBI Taxonomy" id="117018"/>
    <lineage>
        <taxon>Eukaryota</taxon>
        <taxon>Fungi</taxon>
        <taxon>Dikarya</taxon>
        <taxon>Basidiomycota</taxon>
        <taxon>Agaricomycotina</taxon>
        <taxon>Agaricomycetes</taxon>
        <taxon>Agaricomycetidae</taxon>
        <taxon>Agaricales</taxon>
        <taxon>Tricholomatineae</taxon>
        <taxon>Lyophyllaceae</taxon>
        <taxon>Asterophora</taxon>
    </lineage>
</organism>
<feature type="compositionally biased region" description="Low complexity" evidence="1">
    <location>
        <begin position="54"/>
        <end position="64"/>
    </location>
</feature>
<evidence type="ECO:0000313" key="2">
    <source>
        <dbReference type="EMBL" id="KAG5640584.1"/>
    </source>
</evidence>
<evidence type="ECO:0000256" key="1">
    <source>
        <dbReference type="SAM" id="MobiDB-lite"/>
    </source>
</evidence>
<reference evidence="2" key="2">
    <citation type="submission" date="2021-10" db="EMBL/GenBank/DDBJ databases">
        <title>Phylogenomics reveals ancestral predisposition of the termite-cultivated fungus Termitomyces towards a domesticated lifestyle.</title>
        <authorList>
            <person name="Auxier B."/>
            <person name="Grum-Grzhimaylo A."/>
            <person name="Cardenas M.E."/>
            <person name="Lodge J.D."/>
            <person name="Laessoe T."/>
            <person name="Pedersen O."/>
            <person name="Smith M.E."/>
            <person name="Kuyper T.W."/>
            <person name="Franco-Molano E.A."/>
            <person name="Baroni T.J."/>
            <person name="Aanen D.K."/>
        </authorList>
    </citation>
    <scope>NUCLEOTIDE SEQUENCE</scope>
    <source>
        <strain evidence="2">AP01</strain>
        <tissue evidence="2">Mycelium</tissue>
    </source>
</reference>
<keyword evidence="3" id="KW-1185">Reference proteome</keyword>
<dbReference type="EMBL" id="JABCKV010000625">
    <property type="protein sequence ID" value="KAG5640584.1"/>
    <property type="molecule type" value="Genomic_DNA"/>
</dbReference>
<dbReference type="AlphaFoldDB" id="A0A9P7FYE9"/>
<proteinExistence type="predicted"/>
<gene>
    <name evidence="2" type="ORF">DXG03_008007</name>
</gene>
<accession>A0A9P7FYE9</accession>
<feature type="region of interest" description="Disordered" evidence="1">
    <location>
        <begin position="54"/>
        <end position="76"/>
    </location>
</feature>
<dbReference type="Proteomes" id="UP000775547">
    <property type="component" value="Unassembled WGS sequence"/>
</dbReference>
<comment type="caution">
    <text evidence="2">The sequence shown here is derived from an EMBL/GenBank/DDBJ whole genome shotgun (WGS) entry which is preliminary data.</text>
</comment>
<reference evidence="2" key="1">
    <citation type="submission" date="2020-07" db="EMBL/GenBank/DDBJ databases">
        <authorList>
            <person name="Nieuwenhuis M."/>
            <person name="Van De Peppel L.J.J."/>
        </authorList>
    </citation>
    <scope>NUCLEOTIDE SEQUENCE</scope>
    <source>
        <strain evidence="2">AP01</strain>
        <tissue evidence="2">Mycelium</tissue>
    </source>
</reference>